<name>A0AAN8KGM6_PATCE</name>
<dbReference type="Proteomes" id="UP001347796">
    <property type="component" value="Unassembled WGS sequence"/>
</dbReference>
<organism evidence="1 2">
    <name type="scientific">Patella caerulea</name>
    <name type="common">Rayed Mediterranean limpet</name>
    <dbReference type="NCBI Taxonomy" id="87958"/>
    <lineage>
        <taxon>Eukaryota</taxon>
        <taxon>Metazoa</taxon>
        <taxon>Spiralia</taxon>
        <taxon>Lophotrochozoa</taxon>
        <taxon>Mollusca</taxon>
        <taxon>Gastropoda</taxon>
        <taxon>Patellogastropoda</taxon>
        <taxon>Patelloidea</taxon>
        <taxon>Patellidae</taxon>
        <taxon>Patella</taxon>
    </lineage>
</organism>
<comment type="caution">
    <text evidence="1">The sequence shown here is derived from an EMBL/GenBank/DDBJ whole genome shotgun (WGS) entry which is preliminary data.</text>
</comment>
<sequence>MKDSKSDPNLPPCMKNHSIYVNDDLTKKRALIDSKCRKLYKDKKIIGNWSMDGIVFVKTQSGDVKLIRTDRDYMKLQESLSLKITIKKTYLQNQDQDQTEVKSTD</sequence>
<evidence type="ECO:0000313" key="1">
    <source>
        <dbReference type="EMBL" id="KAK6191035.1"/>
    </source>
</evidence>
<protein>
    <submittedName>
        <fullName evidence="1">Uncharacterized protein</fullName>
    </submittedName>
</protein>
<dbReference type="AlphaFoldDB" id="A0AAN8KGM6"/>
<evidence type="ECO:0000313" key="2">
    <source>
        <dbReference type="Proteomes" id="UP001347796"/>
    </source>
</evidence>
<dbReference type="EMBL" id="JAZGQO010000002">
    <property type="protein sequence ID" value="KAK6191035.1"/>
    <property type="molecule type" value="Genomic_DNA"/>
</dbReference>
<keyword evidence="2" id="KW-1185">Reference proteome</keyword>
<gene>
    <name evidence="1" type="ORF">SNE40_002785</name>
</gene>
<accession>A0AAN8KGM6</accession>
<reference evidence="1 2" key="1">
    <citation type="submission" date="2024-01" db="EMBL/GenBank/DDBJ databases">
        <title>The genome of the rayed Mediterranean limpet Patella caerulea (Linnaeus, 1758).</title>
        <authorList>
            <person name="Anh-Thu Weber A."/>
            <person name="Halstead-Nussloch G."/>
        </authorList>
    </citation>
    <scope>NUCLEOTIDE SEQUENCE [LARGE SCALE GENOMIC DNA]</scope>
    <source>
        <strain evidence="1">AATW-2023a</strain>
        <tissue evidence="1">Whole specimen</tissue>
    </source>
</reference>
<proteinExistence type="predicted"/>